<feature type="compositionally biased region" description="Basic residues" evidence="1">
    <location>
        <begin position="339"/>
        <end position="348"/>
    </location>
</feature>
<keyword evidence="3" id="KW-0732">Signal</keyword>
<reference evidence="4 5" key="1">
    <citation type="submission" date="2024-02" db="EMBL/GenBank/DDBJ databases">
        <title>Chromosome-scale genome assembly of the rough periwinkle Littorina saxatilis.</title>
        <authorList>
            <person name="De Jode A."/>
            <person name="Faria R."/>
            <person name="Formenti G."/>
            <person name="Sims Y."/>
            <person name="Smith T.P."/>
            <person name="Tracey A."/>
            <person name="Wood J.M.D."/>
            <person name="Zagrodzka Z.B."/>
            <person name="Johannesson K."/>
            <person name="Butlin R.K."/>
            <person name="Leder E.H."/>
        </authorList>
    </citation>
    <scope>NUCLEOTIDE SEQUENCE [LARGE SCALE GENOMIC DNA]</scope>
    <source>
        <strain evidence="4">Snail1</strain>
        <tissue evidence="4">Muscle</tissue>
    </source>
</reference>
<proteinExistence type="predicted"/>
<feature type="signal peptide" evidence="3">
    <location>
        <begin position="1"/>
        <end position="18"/>
    </location>
</feature>
<keyword evidence="2" id="KW-0472">Membrane</keyword>
<sequence>MRFVLLVCIVHYCVGVAGNSSNGDFTCIAGNFTTGQRGNVTCHFGPDIHKIGYHFEIVKYPFGAHGSHSGDDVLRCHRLGSAVKCNVETGYDFDKHLHDNVTVFIPNVTTAVAGRYACQLIPPDNRKKKLCDLLVTGAGENAAARVISDGSDSRTGLVLAAIFGALLILCILYITFVLIRKLKKSPEFEDFVAKYIRRNNRNKTDRPSVDEEDARREPFIIRILPQDETTDEDTNYDTTVEIRQYQEPLWYRRLPFREPYNRAPYTASAEVPVESDGSPSNVEFTAPRLLIEDNQDNADNASPKTFAMPSIVPFDKMNDEDKTDQAPPQHSKLLETGLRRPKLMPHNV</sequence>
<keyword evidence="2" id="KW-1133">Transmembrane helix</keyword>
<keyword evidence="2" id="KW-0812">Transmembrane</keyword>
<dbReference type="AlphaFoldDB" id="A0AAN9BIH6"/>
<evidence type="ECO:0000256" key="2">
    <source>
        <dbReference type="SAM" id="Phobius"/>
    </source>
</evidence>
<dbReference type="Proteomes" id="UP001374579">
    <property type="component" value="Unassembled WGS sequence"/>
</dbReference>
<dbReference type="EMBL" id="JBAMIC010000007">
    <property type="protein sequence ID" value="KAK7106077.1"/>
    <property type="molecule type" value="Genomic_DNA"/>
</dbReference>
<evidence type="ECO:0000256" key="1">
    <source>
        <dbReference type="SAM" id="MobiDB-lite"/>
    </source>
</evidence>
<comment type="caution">
    <text evidence="4">The sequence shown here is derived from an EMBL/GenBank/DDBJ whole genome shotgun (WGS) entry which is preliminary data.</text>
</comment>
<feature type="chain" id="PRO_5042863536" evidence="3">
    <location>
        <begin position="19"/>
        <end position="348"/>
    </location>
</feature>
<evidence type="ECO:0000313" key="5">
    <source>
        <dbReference type="Proteomes" id="UP001374579"/>
    </source>
</evidence>
<accession>A0AAN9BIH6</accession>
<name>A0AAN9BIH6_9CAEN</name>
<feature type="transmembrane region" description="Helical" evidence="2">
    <location>
        <begin position="157"/>
        <end position="179"/>
    </location>
</feature>
<gene>
    <name evidence="4" type="ORF">V1264_017375</name>
</gene>
<feature type="region of interest" description="Disordered" evidence="1">
    <location>
        <begin position="313"/>
        <end position="348"/>
    </location>
</feature>
<organism evidence="4 5">
    <name type="scientific">Littorina saxatilis</name>
    <dbReference type="NCBI Taxonomy" id="31220"/>
    <lineage>
        <taxon>Eukaryota</taxon>
        <taxon>Metazoa</taxon>
        <taxon>Spiralia</taxon>
        <taxon>Lophotrochozoa</taxon>
        <taxon>Mollusca</taxon>
        <taxon>Gastropoda</taxon>
        <taxon>Caenogastropoda</taxon>
        <taxon>Littorinimorpha</taxon>
        <taxon>Littorinoidea</taxon>
        <taxon>Littorinidae</taxon>
        <taxon>Littorina</taxon>
    </lineage>
</organism>
<evidence type="ECO:0000256" key="3">
    <source>
        <dbReference type="SAM" id="SignalP"/>
    </source>
</evidence>
<protein>
    <submittedName>
        <fullName evidence="4">Uncharacterized protein</fullName>
    </submittedName>
</protein>
<evidence type="ECO:0000313" key="4">
    <source>
        <dbReference type="EMBL" id="KAK7106077.1"/>
    </source>
</evidence>
<keyword evidence="5" id="KW-1185">Reference proteome</keyword>